<dbReference type="EMBL" id="CP133612">
    <property type="protein sequence ID" value="WMV09988.1"/>
    <property type="molecule type" value="Genomic_DNA"/>
</dbReference>
<reference evidence="1" key="1">
    <citation type="submission" date="2023-08" db="EMBL/GenBank/DDBJ databases">
        <title>A de novo genome assembly of Solanum verrucosum Schlechtendal, a Mexican diploid species geographically isolated from the other diploid A-genome species in potato relatives.</title>
        <authorList>
            <person name="Hosaka K."/>
        </authorList>
    </citation>
    <scope>NUCLEOTIDE SEQUENCE</scope>
    <source>
        <tissue evidence="1">Young leaves</tissue>
    </source>
</reference>
<evidence type="ECO:0000313" key="2">
    <source>
        <dbReference type="Proteomes" id="UP001234989"/>
    </source>
</evidence>
<proteinExistence type="predicted"/>
<organism evidence="1 2">
    <name type="scientific">Solanum verrucosum</name>
    <dbReference type="NCBI Taxonomy" id="315347"/>
    <lineage>
        <taxon>Eukaryota</taxon>
        <taxon>Viridiplantae</taxon>
        <taxon>Streptophyta</taxon>
        <taxon>Embryophyta</taxon>
        <taxon>Tracheophyta</taxon>
        <taxon>Spermatophyta</taxon>
        <taxon>Magnoliopsida</taxon>
        <taxon>eudicotyledons</taxon>
        <taxon>Gunneridae</taxon>
        <taxon>Pentapetalae</taxon>
        <taxon>asterids</taxon>
        <taxon>lamiids</taxon>
        <taxon>Solanales</taxon>
        <taxon>Solanaceae</taxon>
        <taxon>Solanoideae</taxon>
        <taxon>Solaneae</taxon>
        <taxon>Solanum</taxon>
    </lineage>
</organism>
<dbReference type="Proteomes" id="UP001234989">
    <property type="component" value="Chromosome 1"/>
</dbReference>
<gene>
    <name evidence="1" type="ORF">MTR67_003373</name>
</gene>
<name>A0AAF0PS09_SOLVR</name>
<protein>
    <submittedName>
        <fullName evidence="1">Uncharacterized protein</fullName>
    </submittedName>
</protein>
<accession>A0AAF0PS09</accession>
<keyword evidence="2" id="KW-1185">Reference proteome</keyword>
<dbReference type="AlphaFoldDB" id="A0AAF0PS09"/>
<evidence type="ECO:0000313" key="1">
    <source>
        <dbReference type="EMBL" id="WMV09988.1"/>
    </source>
</evidence>
<sequence>MAAQIDLAKIGSEGFALIDEYFGKKRINRGSTTVAHNLEASAGTKFWVTQQSYQFLRLKKKRGGIPEDIVETPTRGRGRARARNRARRVAPGRLRACGSAPTRGRARETSPELQIEVSVDQCYERFQKLKPPQFQGGMSEDAHDFLTLCHEMLEIVGMVDARGFQFVALQLRCRGESGG</sequence>